<feature type="transmembrane region" description="Helical" evidence="9">
    <location>
        <begin position="259"/>
        <end position="280"/>
    </location>
</feature>
<dbReference type="PANTHER" id="PTHR24221:SF654">
    <property type="entry name" value="ATP-BINDING CASSETTE SUB-FAMILY B MEMBER 6"/>
    <property type="match status" value="1"/>
</dbReference>
<feature type="transmembrane region" description="Helical" evidence="9">
    <location>
        <begin position="70"/>
        <end position="88"/>
    </location>
</feature>
<keyword evidence="5" id="KW-0547">Nucleotide-binding</keyword>
<dbReference type="Pfam" id="PF00664">
    <property type="entry name" value="ABC_membrane"/>
    <property type="match status" value="1"/>
</dbReference>
<dbReference type="RefSeq" id="WP_188082101.1">
    <property type="nucleotide sequence ID" value="NZ_JACIEU010000007.1"/>
</dbReference>
<evidence type="ECO:0000256" key="4">
    <source>
        <dbReference type="ARBA" id="ARBA00022692"/>
    </source>
</evidence>
<evidence type="ECO:0000259" key="11">
    <source>
        <dbReference type="PROSITE" id="PS50929"/>
    </source>
</evidence>
<reference evidence="12 13" key="1">
    <citation type="submission" date="2020-08" db="EMBL/GenBank/DDBJ databases">
        <title>Genomic Encyclopedia of Type Strains, Phase IV (KMG-IV): sequencing the most valuable type-strain genomes for metagenomic binning, comparative biology and taxonomic classification.</title>
        <authorList>
            <person name="Goeker M."/>
        </authorList>
    </citation>
    <scope>NUCLEOTIDE SEQUENCE [LARGE SCALE GENOMIC DNA]</scope>
    <source>
        <strain evidence="12 13">DSM 19371</strain>
    </source>
</reference>
<dbReference type="GO" id="GO:0140359">
    <property type="term" value="F:ABC-type transporter activity"/>
    <property type="evidence" value="ECO:0007669"/>
    <property type="project" value="InterPro"/>
</dbReference>
<dbReference type="InterPro" id="IPR017871">
    <property type="entry name" value="ABC_transporter-like_CS"/>
</dbReference>
<gene>
    <name evidence="12" type="ORF">GGQ90_002133</name>
</gene>
<dbReference type="Pfam" id="PF00005">
    <property type="entry name" value="ABC_tran"/>
    <property type="match status" value="1"/>
</dbReference>
<dbReference type="Gene3D" id="1.20.1560.10">
    <property type="entry name" value="ABC transporter type 1, transmembrane domain"/>
    <property type="match status" value="1"/>
</dbReference>
<feature type="transmembrane region" description="Helical" evidence="9">
    <location>
        <begin position="21"/>
        <end position="50"/>
    </location>
</feature>
<dbReference type="SUPFAM" id="SSF52540">
    <property type="entry name" value="P-loop containing nucleoside triphosphate hydrolases"/>
    <property type="match status" value="1"/>
</dbReference>
<keyword evidence="2" id="KW-0813">Transport</keyword>
<protein>
    <submittedName>
        <fullName evidence="12">ATP-binding cassette subfamily C protein</fullName>
    </submittedName>
</protein>
<proteinExistence type="predicted"/>
<comment type="caution">
    <text evidence="12">The sequence shown here is derived from an EMBL/GenBank/DDBJ whole genome shotgun (WGS) entry which is preliminary data.</text>
</comment>
<organism evidence="12 13">
    <name type="scientific">Sphingobium scionense</name>
    <dbReference type="NCBI Taxonomy" id="1404341"/>
    <lineage>
        <taxon>Bacteria</taxon>
        <taxon>Pseudomonadati</taxon>
        <taxon>Pseudomonadota</taxon>
        <taxon>Alphaproteobacteria</taxon>
        <taxon>Sphingomonadales</taxon>
        <taxon>Sphingomonadaceae</taxon>
        <taxon>Sphingobium</taxon>
    </lineage>
</organism>
<keyword evidence="7 9" id="KW-1133">Transmembrane helix</keyword>
<accession>A0A7W6LPZ7</accession>
<dbReference type="GO" id="GO:0034040">
    <property type="term" value="F:ATPase-coupled lipid transmembrane transporter activity"/>
    <property type="evidence" value="ECO:0007669"/>
    <property type="project" value="TreeGrafter"/>
</dbReference>
<dbReference type="PROSITE" id="PS00211">
    <property type="entry name" value="ABC_TRANSPORTER_1"/>
    <property type="match status" value="1"/>
</dbReference>
<dbReference type="InterPro" id="IPR003439">
    <property type="entry name" value="ABC_transporter-like_ATP-bd"/>
</dbReference>
<dbReference type="GO" id="GO:0005524">
    <property type="term" value="F:ATP binding"/>
    <property type="evidence" value="ECO:0007669"/>
    <property type="project" value="UniProtKB-KW"/>
</dbReference>
<feature type="transmembrane region" description="Helical" evidence="9">
    <location>
        <begin position="144"/>
        <end position="165"/>
    </location>
</feature>
<evidence type="ECO:0000256" key="6">
    <source>
        <dbReference type="ARBA" id="ARBA00022840"/>
    </source>
</evidence>
<evidence type="ECO:0000256" key="7">
    <source>
        <dbReference type="ARBA" id="ARBA00022989"/>
    </source>
</evidence>
<dbReference type="SUPFAM" id="SSF90123">
    <property type="entry name" value="ABC transporter transmembrane region"/>
    <property type="match status" value="1"/>
</dbReference>
<keyword evidence="4 9" id="KW-0812">Transmembrane</keyword>
<evidence type="ECO:0000256" key="9">
    <source>
        <dbReference type="SAM" id="Phobius"/>
    </source>
</evidence>
<keyword evidence="13" id="KW-1185">Reference proteome</keyword>
<dbReference type="InterPro" id="IPR036640">
    <property type="entry name" value="ABC1_TM_sf"/>
</dbReference>
<comment type="subcellular location">
    <subcellularLocation>
        <location evidence="1">Cell membrane</location>
        <topology evidence="1">Multi-pass membrane protein</topology>
    </subcellularLocation>
</comment>
<dbReference type="InterPro" id="IPR039421">
    <property type="entry name" value="Type_1_exporter"/>
</dbReference>
<evidence type="ECO:0000313" key="13">
    <source>
        <dbReference type="Proteomes" id="UP000590524"/>
    </source>
</evidence>
<feature type="transmembrane region" description="Helical" evidence="9">
    <location>
        <begin position="171"/>
        <end position="191"/>
    </location>
</feature>
<keyword evidence="6 12" id="KW-0067">ATP-binding</keyword>
<dbReference type="PANTHER" id="PTHR24221">
    <property type="entry name" value="ATP-BINDING CASSETTE SUB-FAMILY B"/>
    <property type="match status" value="1"/>
</dbReference>
<name>A0A7W6LPZ7_9SPHN</name>
<keyword evidence="3" id="KW-1003">Cell membrane</keyword>
<dbReference type="SMART" id="SM00382">
    <property type="entry name" value="AAA"/>
    <property type="match status" value="1"/>
</dbReference>
<feature type="domain" description="ABC transporter" evidence="10">
    <location>
        <begin position="350"/>
        <end position="583"/>
    </location>
</feature>
<evidence type="ECO:0000259" key="10">
    <source>
        <dbReference type="PROSITE" id="PS50893"/>
    </source>
</evidence>
<evidence type="ECO:0000256" key="2">
    <source>
        <dbReference type="ARBA" id="ARBA00022448"/>
    </source>
</evidence>
<evidence type="ECO:0000256" key="5">
    <source>
        <dbReference type="ARBA" id="ARBA00022741"/>
    </source>
</evidence>
<dbReference type="AlphaFoldDB" id="A0A7W6LPZ7"/>
<sequence>MTLLRQLRRFARFSLQGHARQAGIILLLILTGSIVEALSLLAVIPLMRLIGADPEATPDTVSLPVVGPMSLGWLLAGIILLMLAQALVNRHRILLMTKTMQQAVDDIRMRLFTAIGQGPWAQVAAMRGSDLNHAMVADVDRVQLGLFSLMSLGQNFLWLTLYGLLSALISWRMTLFALVIGTITLAALYPMRRKTARHARFMADALQERQHVTSEFVAGMKIAKAFNSEAFYLDRLDRLLTSLRTATIEFARLTSNSSALFQLVSGSAAALFVYVAYAYVGLPLPQLVTMLLLFMRLAPRFNAVQETLQQLILSMPAFENVAGLILMFKADRDGAGSAQQATVPTLKRQIRFDNVSITHAGATAPAISKLDLDIAAGEIIALAGPSGCGKSTTADMLMGLLQPGEGQILIDGMPLAPQDRGWRDQIAYVPQDVFLLHDSIATNLRIARADASEADMWDALEAASARHFVACLPSGLDTIVGDRGSRLSGGERQRIALARALLRRPRLLILDEATSALDPQAQSQIEAAIAGLRGHMTIIAIAHTPSLIALADRIVFLDQGRIVQIRSHFPASCNDTAGKMAQA</sequence>
<evidence type="ECO:0000256" key="8">
    <source>
        <dbReference type="ARBA" id="ARBA00023136"/>
    </source>
</evidence>
<evidence type="ECO:0000256" key="3">
    <source>
        <dbReference type="ARBA" id="ARBA00022475"/>
    </source>
</evidence>
<dbReference type="InterPro" id="IPR003593">
    <property type="entry name" value="AAA+_ATPase"/>
</dbReference>
<dbReference type="Proteomes" id="UP000590524">
    <property type="component" value="Unassembled WGS sequence"/>
</dbReference>
<dbReference type="EMBL" id="JACIEU010000007">
    <property type="protein sequence ID" value="MBB4148354.1"/>
    <property type="molecule type" value="Genomic_DNA"/>
</dbReference>
<dbReference type="PROSITE" id="PS50929">
    <property type="entry name" value="ABC_TM1F"/>
    <property type="match status" value="1"/>
</dbReference>
<dbReference type="PROSITE" id="PS50893">
    <property type="entry name" value="ABC_TRANSPORTER_2"/>
    <property type="match status" value="1"/>
</dbReference>
<feature type="domain" description="ABC transmembrane type-1" evidence="11">
    <location>
        <begin position="24"/>
        <end position="313"/>
    </location>
</feature>
<dbReference type="InterPro" id="IPR011527">
    <property type="entry name" value="ABC1_TM_dom"/>
</dbReference>
<dbReference type="FunFam" id="3.40.50.300:FF:000299">
    <property type="entry name" value="ABC transporter ATP-binding protein/permease"/>
    <property type="match status" value="1"/>
</dbReference>
<evidence type="ECO:0000256" key="1">
    <source>
        <dbReference type="ARBA" id="ARBA00004651"/>
    </source>
</evidence>
<dbReference type="Gene3D" id="3.40.50.300">
    <property type="entry name" value="P-loop containing nucleotide triphosphate hydrolases"/>
    <property type="match status" value="1"/>
</dbReference>
<dbReference type="GO" id="GO:0005886">
    <property type="term" value="C:plasma membrane"/>
    <property type="evidence" value="ECO:0007669"/>
    <property type="project" value="UniProtKB-SubCell"/>
</dbReference>
<dbReference type="GO" id="GO:0016887">
    <property type="term" value="F:ATP hydrolysis activity"/>
    <property type="evidence" value="ECO:0007669"/>
    <property type="project" value="InterPro"/>
</dbReference>
<dbReference type="InterPro" id="IPR027417">
    <property type="entry name" value="P-loop_NTPase"/>
</dbReference>
<keyword evidence="8 9" id="KW-0472">Membrane</keyword>
<evidence type="ECO:0000313" key="12">
    <source>
        <dbReference type="EMBL" id="MBB4148354.1"/>
    </source>
</evidence>